<dbReference type="STRING" id="520762.AN619_15920"/>
<dbReference type="OrthoDB" id="7358785at2"/>
<accession>A0A140L4X1</accession>
<comment type="caution">
    <text evidence="3">The sequence shown here is derived from an EMBL/GenBank/DDBJ whole genome shotgun (WGS) entry which is preliminary data.</text>
</comment>
<dbReference type="PANTHER" id="PTHR41328">
    <property type="entry name" value="TERMINASE SMALL SUBUNIT-RELATED"/>
    <property type="match status" value="1"/>
</dbReference>
<evidence type="ECO:0000313" key="3">
    <source>
        <dbReference type="EMBL" id="KXG75596.1"/>
    </source>
</evidence>
<keyword evidence="1" id="KW-1188">Viral release from host cell</keyword>
<name>A0A140L4X1_9FIRM</name>
<dbReference type="Pfam" id="PF03592">
    <property type="entry name" value="Terminase_2"/>
    <property type="match status" value="1"/>
</dbReference>
<dbReference type="EMBL" id="LOEE01000032">
    <property type="protein sequence ID" value="KXG75596.1"/>
    <property type="molecule type" value="Genomic_DNA"/>
</dbReference>
<proteinExistence type="predicted"/>
<gene>
    <name evidence="3" type="ORF">AN619_15920</name>
</gene>
<sequence length="170" mass="19592">MAKLTAKQRRFCEEYLIDLNATQAAIRAGYSPKTARFIANENLTKPYIQRRIEKMMDERSRRTGITQDMVVHELGKIGFSIITDYLKIENNHVEFFDTDSIQQDKLSAIAEIKETNNGISFKLHDKLKALELLGRHLGMFKDKVEISGQLDNNPFEGLTTEELKIMLQKL</sequence>
<organism evidence="3 4">
    <name type="scientific">Thermotalea metallivorans</name>
    <dbReference type="NCBI Taxonomy" id="520762"/>
    <lineage>
        <taxon>Bacteria</taxon>
        <taxon>Bacillati</taxon>
        <taxon>Bacillota</taxon>
        <taxon>Clostridia</taxon>
        <taxon>Peptostreptococcales</taxon>
        <taxon>Thermotaleaceae</taxon>
        <taxon>Thermotalea</taxon>
    </lineage>
</organism>
<dbReference type="Gene3D" id="1.10.10.1400">
    <property type="entry name" value="Terminase, small subunit, N-terminal DNA-binding domain, HTH motif"/>
    <property type="match status" value="1"/>
</dbReference>
<dbReference type="GO" id="GO:0051276">
    <property type="term" value="P:chromosome organization"/>
    <property type="evidence" value="ECO:0007669"/>
    <property type="project" value="InterPro"/>
</dbReference>
<dbReference type="AlphaFoldDB" id="A0A140L4X1"/>
<evidence type="ECO:0000256" key="2">
    <source>
        <dbReference type="ARBA" id="ARBA00023219"/>
    </source>
</evidence>
<evidence type="ECO:0008006" key="5">
    <source>
        <dbReference type="Google" id="ProtNLM"/>
    </source>
</evidence>
<evidence type="ECO:0000313" key="4">
    <source>
        <dbReference type="Proteomes" id="UP000070456"/>
    </source>
</evidence>
<evidence type="ECO:0000256" key="1">
    <source>
        <dbReference type="ARBA" id="ARBA00022612"/>
    </source>
</evidence>
<dbReference type="Proteomes" id="UP000070456">
    <property type="component" value="Unassembled WGS sequence"/>
</dbReference>
<dbReference type="InterPro" id="IPR038713">
    <property type="entry name" value="Terminase_Gp1_N_sf"/>
</dbReference>
<dbReference type="RefSeq" id="WP_068556190.1">
    <property type="nucleotide sequence ID" value="NZ_LOEE01000032.1"/>
</dbReference>
<dbReference type="PATRIC" id="fig|520762.4.peg.1766"/>
<dbReference type="InterPro" id="IPR005335">
    <property type="entry name" value="Terminase_ssu"/>
</dbReference>
<dbReference type="InterPro" id="IPR052404">
    <property type="entry name" value="SPP1-like_terminase"/>
</dbReference>
<keyword evidence="2" id="KW-0231">Viral genome packaging</keyword>
<protein>
    <recommendedName>
        <fullName evidence="5">Terminase small subunit</fullName>
    </recommendedName>
</protein>
<keyword evidence="4" id="KW-1185">Reference proteome</keyword>
<dbReference type="PANTHER" id="PTHR41328:SF2">
    <property type="entry name" value="TERMINASE SMALL SUBUNIT"/>
    <property type="match status" value="1"/>
</dbReference>
<reference evidence="3 4" key="1">
    <citation type="submission" date="2015-12" db="EMBL/GenBank/DDBJ databases">
        <title>Draft genome sequence of the thermoanaerobe Thermotalea metallivorans, an isolate from the runoff channel of the Great Artesian Basin, Australia.</title>
        <authorList>
            <person name="Patel B.K."/>
        </authorList>
    </citation>
    <scope>NUCLEOTIDE SEQUENCE [LARGE SCALE GENOMIC DNA]</scope>
    <source>
        <strain evidence="3 4">B2-1</strain>
    </source>
</reference>